<keyword evidence="4" id="KW-1185">Reference proteome</keyword>
<comment type="caution">
    <text evidence="3">The sequence shown here is derived from an EMBL/GenBank/DDBJ whole genome shotgun (WGS) entry which is preliminary data.</text>
</comment>
<evidence type="ECO:0000313" key="4">
    <source>
        <dbReference type="Proteomes" id="UP001344888"/>
    </source>
</evidence>
<dbReference type="EMBL" id="JARSFG010000007">
    <property type="protein sequence ID" value="MEC1177789.1"/>
    <property type="molecule type" value="Genomic_DNA"/>
</dbReference>
<dbReference type="InterPro" id="IPR024981">
    <property type="entry name" value="DUF3887"/>
</dbReference>
<dbReference type="Gene3D" id="3.10.450.590">
    <property type="match status" value="1"/>
</dbReference>
<dbReference type="AlphaFoldDB" id="A0AAW9NR33"/>
<feature type="signal peptide" evidence="1">
    <location>
        <begin position="1"/>
        <end position="19"/>
    </location>
</feature>
<dbReference type="RefSeq" id="WP_326122256.1">
    <property type="nucleotide sequence ID" value="NZ_JARSFG010000007.1"/>
</dbReference>
<name>A0AAW9NR33_9BACL</name>
<proteinExistence type="predicted"/>
<protein>
    <submittedName>
        <fullName evidence="3">DUF3887 domain-containing protein</fullName>
    </submittedName>
</protein>
<feature type="chain" id="PRO_5043790886" evidence="1">
    <location>
        <begin position="20"/>
        <end position="128"/>
    </location>
</feature>
<sequence length="128" mass="14467">MKRFYITLISSLCLAVLLAGCGNKVEEEIAQQYESKAEEIIQFVNKGEFEEITQQFDAKMKASVTAEQLAEITPVIEASGNFVQIKKISIQEKDGVFIVVLVAEYSKDERIYTISYNDKEEIAGLYIQ</sequence>
<evidence type="ECO:0000256" key="1">
    <source>
        <dbReference type="SAM" id="SignalP"/>
    </source>
</evidence>
<dbReference type="PROSITE" id="PS51257">
    <property type="entry name" value="PROKAR_LIPOPROTEIN"/>
    <property type="match status" value="1"/>
</dbReference>
<gene>
    <name evidence="3" type="ORF">P9B03_04770</name>
</gene>
<dbReference type="Pfam" id="PF13026">
    <property type="entry name" value="DUF3887"/>
    <property type="match status" value="1"/>
</dbReference>
<accession>A0AAW9NR33</accession>
<organism evidence="3 4">
    <name type="scientific">Metasolibacillus meyeri</name>
    <dbReference type="NCBI Taxonomy" id="1071052"/>
    <lineage>
        <taxon>Bacteria</taxon>
        <taxon>Bacillati</taxon>
        <taxon>Bacillota</taxon>
        <taxon>Bacilli</taxon>
        <taxon>Bacillales</taxon>
        <taxon>Caryophanaceae</taxon>
        <taxon>Metasolibacillus</taxon>
    </lineage>
</organism>
<evidence type="ECO:0000313" key="3">
    <source>
        <dbReference type="EMBL" id="MEC1177789.1"/>
    </source>
</evidence>
<keyword evidence="1" id="KW-0732">Signal</keyword>
<evidence type="ECO:0000259" key="2">
    <source>
        <dbReference type="Pfam" id="PF13026"/>
    </source>
</evidence>
<reference evidence="3 4" key="1">
    <citation type="submission" date="2023-03" db="EMBL/GenBank/DDBJ databases">
        <title>Bacillus Genome Sequencing.</title>
        <authorList>
            <person name="Dunlap C."/>
        </authorList>
    </citation>
    <scope>NUCLEOTIDE SEQUENCE [LARGE SCALE GENOMIC DNA]</scope>
    <source>
        <strain evidence="3 4">B-59205</strain>
    </source>
</reference>
<dbReference type="Proteomes" id="UP001344888">
    <property type="component" value="Unassembled WGS sequence"/>
</dbReference>
<feature type="domain" description="DUF3887" evidence="2">
    <location>
        <begin position="37"/>
        <end position="125"/>
    </location>
</feature>